<dbReference type="InterPro" id="IPR056535">
    <property type="entry name" value="TPR_NUP160_M"/>
</dbReference>
<dbReference type="Pfam" id="PF11715">
    <property type="entry name" value="Beta-prop_Nup120_160"/>
    <property type="match status" value="1"/>
</dbReference>
<dbReference type="PANTHER" id="PTHR21286">
    <property type="entry name" value="NUCLEAR PORE COMPLEX PROTEIN NUP160"/>
    <property type="match status" value="1"/>
</dbReference>
<organism evidence="8 9">
    <name type="scientific">Drosophila kikkawai</name>
    <name type="common">Fruit fly</name>
    <dbReference type="NCBI Taxonomy" id="30033"/>
    <lineage>
        <taxon>Eukaryota</taxon>
        <taxon>Metazoa</taxon>
        <taxon>Ecdysozoa</taxon>
        <taxon>Arthropoda</taxon>
        <taxon>Hexapoda</taxon>
        <taxon>Insecta</taxon>
        <taxon>Pterygota</taxon>
        <taxon>Neoptera</taxon>
        <taxon>Endopterygota</taxon>
        <taxon>Diptera</taxon>
        <taxon>Brachycera</taxon>
        <taxon>Muscomorpha</taxon>
        <taxon>Ephydroidea</taxon>
        <taxon>Drosophilidae</taxon>
        <taxon>Drosophila</taxon>
        <taxon>Sophophora</taxon>
    </lineage>
</organism>
<dbReference type="OrthoDB" id="67716at2759"/>
<evidence type="ECO:0000256" key="1">
    <source>
        <dbReference type="ARBA" id="ARBA00004123"/>
    </source>
</evidence>
<evidence type="ECO:0000259" key="6">
    <source>
        <dbReference type="Pfam" id="PF23347"/>
    </source>
</evidence>
<dbReference type="GO" id="GO:0005643">
    <property type="term" value="C:nuclear pore"/>
    <property type="evidence" value="ECO:0007669"/>
    <property type="project" value="TreeGrafter"/>
</dbReference>
<gene>
    <name evidence="9" type="primary">Nup160</name>
</gene>
<dbReference type="PANTHER" id="PTHR21286:SF0">
    <property type="entry name" value="NUCLEAR PORE COMPLEX PROTEIN NUP160"/>
    <property type="match status" value="1"/>
</dbReference>
<evidence type="ECO:0000313" key="8">
    <source>
        <dbReference type="Proteomes" id="UP001652661"/>
    </source>
</evidence>
<dbReference type="InterPro" id="IPR021717">
    <property type="entry name" value="Nucleoporin_Nup160"/>
</dbReference>
<dbReference type="Pfam" id="PF23345">
    <property type="entry name" value="NUP160_helical"/>
    <property type="match status" value="1"/>
</dbReference>
<reference evidence="8" key="1">
    <citation type="submission" date="2025-05" db="UniProtKB">
        <authorList>
            <consortium name="RefSeq"/>
        </authorList>
    </citation>
    <scope>NUCLEOTIDE SEQUENCE [LARGE SCALE GENOMIC DNA]</scope>
    <source>
        <strain evidence="8">14028-0561.14</strain>
    </source>
</reference>
<keyword evidence="8" id="KW-1185">Reference proteome</keyword>
<feature type="domain" description="NUP160 C-terminal TPR" evidence="6">
    <location>
        <begin position="1144"/>
        <end position="1395"/>
    </location>
</feature>
<dbReference type="InterPro" id="IPR056536">
    <property type="entry name" value="TPR_NUP160_C"/>
</dbReference>
<dbReference type="Pfam" id="PF23354">
    <property type="entry name" value="TPR_NUP160_120_M"/>
    <property type="match status" value="1"/>
</dbReference>
<evidence type="ECO:0000259" key="4">
    <source>
        <dbReference type="Pfam" id="PF11715"/>
    </source>
</evidence>
<dbReference type="Proteomes" id="UP001652661">
    <property type="component" value="Chromosome 2L"/>
</dbReference>
<dbReference type="RefSeq" id="XP_017032815.1">
    <property type="nucleotide sequence ID" value="XM_017177326.3"/>
</dbReference>
<dbReference type="GO" id="GO:0017056">
    <property type="term" value="F:structural constituent of nuclear pore"/>
    <property type="evidence" value="ECO:0007669"/>
    <property type="project" value="TreeGrafter"/>
</dbReference>
<evidence type="ECO:0000256" key="2">
    <source>
        <dbReference type="ARBA" id="ARBA00022448"/>
    </source>
</evidence>
<dbReference type="InterPro" id="IPR059141">
    <property type="entry name" value="Beta-prop_Nup120_160"/>
</dbReference>
<evidence type="ECO:0000313" key="9">
    <source>
        <dbReference type="RefSeq" id="XP_017032815.1"/>
    </source>
</evidence>
<feature type="domain" description="NUP160 middle TPR" evidence="7">
    <location>
        <begin position="819"/>
        <end position="1101"/>
    </location>
</feature>
<keyword evidence="2" id="KW-0813">Transport</keyword>
<accession>A0A6P4IW85</accession>
<evidence type="ECO:0000256" key="3">
    <source>
        <dbReference type="ARBA" id="ARBA00023242"/>
    </source>
</evidence>
<protein>
    <submittedName>
        <fullName evidence="9">Nuclear pore complex protein Nup160 homolog</fullName>
    </submittedName>
</protein>
<dbReference type="InterPro" id="IPR056547">
    <property type="entry name" value="NUP160_helical"/>
</dbReference>
<dbReference type="Pfam" id="PF23347">
    <property type="entry name" value="TPR_Nup160_C"/>
    <property type="match status" value="1"/>
</dbReference>
<keyword evidence="3" id="KW-0539">Nucleus</keyword>
<feature type="domain" description="NUP160 helical" evidence="5">
    <location>
        <begin position="555"/>
        <end position="775"/>
    </location>
</feature>
<proteinExistence type="predicted"/>
<name>A0A6P4IW85_DROKI</name>
<evidence type="ECO:0000259" key="5">
    <source>
        <dbReference type="Pfam" id="PF23345"/>
    </source>
</evidence>
<sequence>MPNSANMSYREVIPKNLNPAEWIEVKINTGTQSTLQDLKTFETSGGYCYKRCNNKQYRNRFIYWRANQDVLELSEVSLDISLQRNHLRLRFTDSAVLNVSLAEQQRSITLLVVTVSSVHRYVFPLKSAGQDEGFSSIPEDLLSQSIFYEVNEKINEPSSFYVTDGFGTIPPNVAESYISQDTLSAYFAVAYEDKLLLHTMNCSTGHTTTNEVKEPYLMPRFLSNLKGALTGRSETQEAAMSMAFSEIEGYLYILVLYRNNELRLWSVDGLQTVASTNFSAGSSHAGSGAQGPQNNQMRKINDRDYCLFISHDNGAEFICLSIVPNSEDHKGIMLVTHEETAEAAPQMDLINFDATDSHIWALWSNAEGEFHVSAGHMSSKKVVKWVSAALEAPPDRYSLTIDQDHVNPREAYCSYIFHPGRFDRHVITKALYMFRRVNMQLDVKQLSMSVLKEQVCTAVEDEIQNELKDFEVPDDVYWEIATRLWDRFYSCCEQYHIKFSELMGLAVLGGMDAVCLVRRQSFSLLRPCEVLEHLLLIGSDSKRVATFVAPIFRSDPAMATRFVNVMQVVTLLEGLISDDMRVEMDKQLYDRECPVEVISKVVSRLAAMSADNLKAITQKFQDIPNVKPAVEMLLDVLSIIDPDAPRHDYSASSRFLQPTGAFFGSEYGLAILAETVKQMAMTRLAVCRNLLILQYLVCKPAGMSTSNISTNINYMHCYSTLVWIADTPISLTAPAGFEASIQRLSRAQLFSGYTRPYASQLRNLGNDQTTLLSLFLQSKGLASALAMIQKTDSLQLETEPFNLRDVLLQLVGSINKMLWPESPIYVFPEWLLGTCQHIIVQDYVRLLSGWCTTKADARRFVLAVSLLDCGEAHKAVHQFQETASSVVEDDFLVEHVLKSTPLYSKLQENVVQGEEAVSEEDTKAAIVQYYLKVIKLFEQYSALDCINQLANEAMKILKYDDPQLPMFQSIVFNIHLQWGHYDQAYHALVNNADTSRRKDCLRQLVITLFNTKKLQLLMRFSYHGLQNEFEDIVESRARALSIDQNDVYNFLYAFHTDKGNMRKAATVMYEQAMRLQVDSDAPNALEKRCSSLLVCLNSLHLVDSRYRWIAKPTIGDERVGSMDKNDDELNELRDEAKEEVIVLELPDIRRELVHAEAILELSHFRKDAASYDRASPEELSYLLASCGLYTAALKLSRGHTFSVLPIFESLTTACVTATEDKSANAWSWLQNNDMADLPHRNNAADMAWALLEKLLGDNEEKNSTLIKKSIVNRLLVLNAFVPQWLMDSYKLANSRELLHLFVKHNRLLEAADLGHEMIGGMLGAGCEYFDFGHSVNVASPQLAFPINTIDLLLHALKVNGKEDIEYEMANIKLEEQVRRYIDTVKRTTEDKMSMAILQSREERQQQQQPLFH</sequence>
<comment type="subcellular location">
    <subcellularLocation>
        <location evidence="1">Nucleus</location>
    </subcellularLocation>
</comment>
<feature type="domain" description="Nucleoporin Nup120/160 beta-propeller" evidence="4">
    <location>
        <begin position="60"/>
        <end position="532"/>
    </location>
</feature>
<reference evidence="9" key="2">
    <citation type="submission" date="2025-08" db="UniProtKB">
        <authorList>
            <consortium name="RefSeq"/>
        </authorList>
    </citation>
    <scope>IDENTIFICATION</scope>
    <source>
        <strain evidence="9">14028-0561.14</strain>
        <tissue evidence="9">Whole fly</tissue>
    </source>
</reference>
<evidence type="ECO:0000259" key="7">
    <source>
        <dbReference type="Pfam" id="PF23354"/>
    </source>
</evidence>